<name>A0A6N6JCG1_9RHOB</name>
<accession>A0A6N6JCG1</accession>
<dbReference type="AlphaFoldDB" id="A0A6N6JCG1"/>
<dbReference type="PANTHER" id="PTHR11820">
    <property type="entry name" value="ACYLPYRUVASE"/>
    <property type="match status" value="1"/>
</dbReference>
<dbReference type="RefSeq" id="WP_159804581.1">
    <property type="nucleotide sequence ID" value="NZ_BLJE01000001.1"/>
</dbReference>
<dbReference type="SUPFAM" id="SSF56529">
    <property type="entry name" value="FAH"/>
    <property type="match status" value="1"/>
</dbReference>
<evidence type="ECO:0000313" key="4">
    <source>
        <dbReference type="Proteomes" id="UP000436822"/>
    </source>
</evidence>
<gene>
    <name evidence="3" type="ORF">KIN_07410</name>
</gene>
<protein>
    <submittedName>
        <fullName evidence="3">Fumarylacetoacetate (FAA) hydrolase</fullName>
    </submittedName>
</protein>
<dbReference type="OrthoDB" id="5197601at2"/>
<dbReference type="Gene3D" id="3.90.850.10">
    <property type="entry name" value="Fumarylacetoacetase-like, C-terminal domain"/>
    <property type="match status" value="1"/>
</dbReference>
<dbReference type="GO" id="GO:0046872">
    <property type="term" value="F:metal ion binding"/>
    <property type="evidence" value="ECO:0007669"/>
    <property type="project" value="UniProtKB-KW"/>
</dbReference>
<dbReference type="Proteomes" id="UP000436822">
    <property type="component" value="Unassembled WGS sequence"/>
</dbReference>
<reference evidence="3 4" key="1">
    <citation type="submission" date="2019-12" db="EMBL/GenBank/DDBJ databases">
        <title>Litoreibacter badius sp. nov., a novel bacteriochlorophyll a-containing bacterium in the genus Litoreibacter.</title>
        <authorList>
            <person name="Kanamuro M."/>
            <person name="Takabe Y."/>
            <person name="Mori K."/>
            <person name="Takaichi S."/>
            <person name="Hanada S."/>
        </authorList>
    </citation>
    <scope>NUCLEOTIDE SEQUENCE [LARGE SCALE GENOMIC DNA]</scope>
    <source>
        <strain evidence="3 4">K6</strain>
    </source>
</reference>
<dbReference type="EMBL" id="BLJE01000001">
    <property type="protein sequence ID" value="GFE63667.1"/>
    <property type="molecule type" value="Genomic_DNA"/>
</dbReference>
<dbReference type="InterPro" id="IPR011234">
    <property type="entry name" value="Fumarylacetoacetase-like_C"/>
</dbReference>
<evidence type="ECO:0000259" key="2">
    <source>
        <dbReference type="Pfam" id="PF01557"/>
    </source>
</evidence>
<dbReference type="InterPro" id="IPR036663">
    <property type="entry name" value="Fumarylacetoacetase_C_sf"/>
</dbReference>
<dbReference type="Pfam" id="PF01557">
    <property type="entry name" value="FAA_hydrolase"/>
    <property type="match status" value="1"/>
</dbReference>
<dbReference type="GO" id="GO:0018773">
    <property type="term" value="F:acetylpyruvate hydrolase activity"/>
    <property type="evidence" value="ECO:0007669"/>
    <property type="project" value="TreeGrafter"/>
</dbReference>
<keyword evidence="4" id="KW-1185">Reference proteome</keyword>
<dbReference type="PANTHER" id="PTHR11820:SF90">
    <property type="entry name" value="FLUTATHIONE S-TRANSFERASE"/>
    <property type="match status" value="1"/>
</dbReference>
<feature type="domain" description="Fumarylacetoacetase-like C-terminal" evidence="2">
    <location>
        <begin position="27"/>
        <end position="222"/>
    </location>
</feature>
<proteinExistence type="predicted"/>
<evidence type="ECO:0000313" key="3">
    <source>
        <dbReference type="EMBL" id="GFE63667.1"/>
    </source>
</evidence>
<evidence type="ECO:0000256" key="1">
    <source>
        <dbReference type="ARBA" id="ARBA00022723"/>
    </source>
</evidence>
<comment type="caution">
    <text evidence="3">The sequence shown here is derived from an EMBL/GenBank/DDBJ whole genome shotgun (WGS) entry which is preliminary data.</text>
</comment>
<sequence>MQYVFEPPVQPSVAVRGQVARFPVRRIFCVGRNYAAHIREMGNDERDPPFYFTKPNDAIAESESTLPYPPETQDLHHEVELVLALGGGGENLNVAQARERIWGACVGIDLTRRDLQTEAKSAGHPWDMAKGFDNSAPLGAIVPLSEIDTLDRGPIWLEVNGEPRQDGDLSEMIWSVEECVAHLSKFVTLQPGDLIMTGTPSGVGPVGMGDKLVAGIGDLPEVDITLAAQASA</sequence>
<keyword evidence="1" id="KW-0479">Metal-binding</keyword>
<keyword evidence="3" id="KW-0378">Hydrolase</keyword>
<organism evidence="3 4">
    <name type="scientific">Litoreibacter roseus</name>
    <dbReference type="NCBI Taxonomy" id="2601869"/>
    <lineage>
        <taxon>Bacteria</taxon>
        <taxon>Pseudomonadati</taxon>
        <taxon>Pseudomonadota</taxon>
        <taxon>Alphaproteobacteria</taxon>
        <taxon>Rhodobacterales</taxon>
        <taxon>Roseobacteraceae</taxon>
        <taxon>Litoreibacter</taxon>
    </lineage>
</organism>